<dbReference type="PANTHER" id="PTHR10422">
    <property type="entry name" value="CYTOCHROME C OXIDASE SUBUNIT 1"/>
    <property type="match status" value="1"/>
</dbReference>
<dbReference type="Proteomes" id="UP001151760">
    <property type="component" value="Unassembled WGS sequence"/>
</dbReference>
<keyword evidence="3" id="KW-0732">Signal</keyword>
<evidence type="ECO:0000313" key="7">
    <source>
        <dbReference type="Proteomes" id="UP001151760"/>
    </source>
</evidence>
<evidence type="ECO:0000259" key="4">
    <source>
        <dbReference type="PROSITE" id="PS50855"/>
    </source>
</evidence>
<organism evidence="6 7">
    <name type="scientific">Tanacetum coccineum</name>
    <dbReference type="NCBI Taxonomy" id="301880"/>
    <lineage>
        <taxon>Eukaryota</taxon>
        <taxon>Viridiplantae</taxon>
        <taxon>Streptophyta</taxon>
        <taxon>Embryophyta</taxon>
        <taxon>Tracheophyta</taxon>
        <taxon>Spermatophyta</taxon>
        <taxon>Magnoliopsida</taxon>
        <taxon>eudicotyledons</taxon>
        <taxon>Gunneridae</taxon>
        <taxon>Pentapetalae</taxon>
        <taxon>asterids</taxon>
        <taxon>campanulids</taxon>
        <taxon>Asterales</taxon>
        <taxon>Asteraceae</taxon>
        <taxon>Asteroideae</taxon>
        <taxon>Anthemideae</taxon>
        <taxon>Anthemidinae</taxon>
        <taxon>Tanacetum</taxon>
    </lineage>
</organism>
<dbReference type="PROSITE" id="PS50999">
    <property type="entry name" value="COX2_TM"/>
    <property type="match status" value="1"/>
</dbReference>
<keyword evidence="2" id="KW-0679">Respiratory chain</keyword>
<evidence type="ECO:0000313" key="6">
    <source>
        <dbReference type="EMBL" id="GJT58574.1"/>
    </source>
</evidence>
<dbReference type="EC" id="7.1.1.9" evidence="2"/>
<dbReference type="InterPro" id="IPR011759">
    <property type="entry name" value="Cyt_c_oxidase_su2_TM_dom"/>
</dbReference>
<dbReference type="Gene3D" id="1.20.210.10">
    <property type="entry name" value="Cytochrome c oxidase-like, subunit I domain"/>
    <property type="match status" value="1"/>
</dbReference>
<dbReference type="InterPro" id="IPR023616">
    <property type="entry name" value="Cyt_c_oxase-like_su1_dom"/>
</dbReference>
<keyword evidence="2" id="KW-0812">Transmembrane</keyword>
<comment type="subcellular location">
    <subcellularLocation>
        <location evidence="1">Membrane</location>
        <topology evidence="1">Multi-pass membrane protein</topology>
    </subcellularLocation>
    <subcellularLocation>
        <location evidence="2">Mitochondrion inner membrane</location>
        <topology evidence="2">Multi-pass membrane protein</topology>
    </subcellularLocation>
</comment>
<keyword evidence="2" id="KW-0813">Transport</keyword>
<feature type="signal peptide" evidence="3">
    <location>
        <begin position="1"/>
        <end position="22"/>
    </location>
</feature>
<reference evidence="6" key="2">
    <citation type="submission" date="2022-01" db="EMBL/GenBank/DDBJ databases">
        <authorList>
            <person name="Yamashiro T."/>
            <person name="Shiraishi A."/>
            <person name="Satake H."/>
            <person name="Nakayama K."/>
        </authorList>
    </citation>
    <scope>NUCLEOTIDE SEQUENCE</scope>
</reference>
<keyword evidence="2" id="KW-0496">Mitochondrion</keyword>
<keyword evidence="2" id="KW-0999">Mitochondrion inner membrane</keyword>
<dbReference type="InterPro" id="IPR036927">
    <property type="entry name" value="Cyt_c_oxase-like_su1_sf"/>
</dbReference>
<feature type="domain" description="Cytochrome oxidase subunit II transmembrane region profile" evidence="5">
    <location>
        <begin position="1"/>
        <end position="18"/>
    </location>
</feature>
<proteinExistence type="inferred from homology"/>
<evidence type="ECO:0000256" key="1">
    <source>
        <dbReference type="ARBA" id="ARBA00004141"/>
    </source>
</evidence>
<comment type="catalytic activity">
    <reaction evidence="2">
        <text>4 Fe(II)-[cytochrome c] + O2 + 8 H(+)(in) = 4 Fe(III)-[cytochrome c] + 2 H2O + 4 H(+)(out)</text>
        <dbReference type="Rhea" id="RHEA:11436"/>
        <dbReference type="Rhea" id="RHEA-COMP:10350"/>
        <dbReference type="Rhea" id="RHEA-COMP:14399"/>
        <dbReference type="ChEBI" id="CHEBI:15377"/>
        <dbReference type="ChEBI" id="CHEBI:15378"/>
        <dbReference type="ChEBI" id="CHEBI:15379"/>
        <dbReference type="ChEBI" id="CHEBI:29033"/>
        <dbReference type="ChEBI" id="CHEBI:29034"/>
        <dbReference type="EC" id="7.1.1.9"/>
    </reaction>
</comment>
<dbReference type="SUPFAM" id="SSF81442">
    <property type="entry name" value="Cytochrome c oxidase subunit I-like"/>
    <property type="match status" value="1"/>
</dbReference>
<keyword evidence="2" id="KW-0186">Copper</keyword>
<comment type="function">
    <text evidence="2">Component of the cytochrome c oxidase, the last enzyme in the mitochondrial electron transport chain which drives oxidative phosphorylation. The respiratory chain contains 3 multisubunit complexes succinate dehydrogenase (complex II, CII), ubiquinol-cytochrome c oxidoreductase (cytochrome b-c1 complex, complex III, CIII) and cytochrome c oxidase (complex IV, CIV), that cooperate to transfer electrons derived from NADH and succinate to molecular oxygen, creating an electrochemical gradient over the inner membrane that drives transmembrane transport and the ATP synthase. Cytochrome c oxidase is the component of the respiratory chain that catalyzes the reduction of oxygen to water. Electrons originating from reduced cytochrome c in the intermembrane space (IMS) are transferred via the dinuclear copper A center (CU(A)) of subunit 2 and heme A of subunit 1 to the active site in subunit 1, a binuclear center (BNC) formed by heme A3 and copper B (CU(B)). The BNC reduces molecular oxygen to 2 water molecules using 4 electrons from cytochrome c in the IMS and 4 protons from the mitochondrial matrix.</text>
</comment>
<gene>
    <name evidence="6" type="ORF">Tco_1002107</name>
</gene>
<keyword evidence="7" id="KW-1185">Reference proteome</keyword>
<keyword evidence="2" id="KW-0249">Electron transport</keyword>
<sequence length="289" mass="32413">MFIAIPSFALLYLMDEVVVNLAITIKAIGHQWYQSVPLHEGDLSVTKCLKNMVCEASSLPKPMVPSCCCWRYTSLFLMWSDIREIDAQPEMSDNAIEVVNLLAPWLWHTTLDLTADPVTFRNRGSLLATTTVVVAELLGQERTTSCSCSSFYALGMEVLRIGVLGSLVWAHHMFTVGLDVDTRAYFTAATMIIAVPTGIKIFRGLTGIVPANSGLDIALHDTYYVVAPFPFCTSWERFCFLNLQISLWVGLFRYATRIPDIQMLTWMECPLSSSASYISWSWDLSFFVS</sequence>
<keyword evidence="2" id="KW-0349">Heme</keyword>
<comment type="similarity">
    <text evidence="2">Belongs to the heme-copper respiratory oxidase family.</text>
</comment>
<keyword evidence="2" id="KW-0408">Iron</keyword>
<dbReference type="EMBL" id="BQNB010017031">
    <property type="protein sequence ID" value="GJT58574.1"/>
    <property type="molecule type" value="Genomic_DNA"/>
</dbReference>
<dbReference type="InterPro" id="IPR000883">
    <property type="entry name" value="Cyt_C_Oxase_1"/>
</dbReference>
<feature type="chain" id="PRO_5046456254" description="Cytochrome c oxidase subunit 1" evidence="3">
    <location>
        <begin position="23"/>
        <end position="289"/>
    </location>
</feature>
<protein>
    <recommendedName>
        <fullName evidence="2">Cytochrome c oxidase subunit 1</fullName>
        <ecNumber evidence="2">7.1.1.9</ecNumber>
    </recommendedName>
</protein>
<dbReference type="PROSITE" id="PS50855">
    <property type="entry name" value="COX1"/>
    <property type="match status" value="1"/>
</dbReference>
<dbReference type="PRINTS" id="PR01165">
    <property type="entry name" value="CYCOXIDASEI"/>
</dbReference>
<comment type="pathway">
    <text evidence="2">Energy metabolism; oxidative phosphorylation.</text>
</comment>
<evidence type="ECO:0000256" key="2">
    <source>
        <dbReference type="RuleBase" id="RU000369"/>
    </source>
</evidence>
<accession>A0ABQ5F5X9</accession>
<comment type="caution">
    <text evidence="6">The sequence shown here is derived from an EMBL/GenBank/DDBJ whole genome shotgun (WGS) entry which is preliminary data.</text>
</comment>
<dbReference type="PANTHER" id="PTHR10422:SF18">
    <property type="entry name" value="CYTOCHROME C OXIDASE SUBUNIT 1"/>
    <property type="match status" value="1"/>
</dbReference>
<keyword evidence="2" id="KW-0472">Membrane</keyword>
<evidence type="ECO:0000259" key="5">
    <source>
        <dbReference type="PROSITE" id="PS50999"/>
    </source>
</evidence>
<feature type="domain" description="Cytochrome oxidase subunit I profile" evidence="4">
    <location>
        <begin position="158"/>
        <end position="229"/>
    </location>
</feature>
<reference evidence="6" key="1">
    <citation type="journal article" date="2022" name="Int. J. Mol. Sci.">
        <title>Draft Genome of Tanacetum Coccineum: Genomic Comparison of Closely Related Tanacetum-Family Plants.</title>
        <authorList>
            <person name="Yamashiro T."/>
            <person name="Shiraishi A."/>
            <person name="Nakayama K."/>
            <person name="Satake H."/>
        </authorList>
    </citation>
    <scope>NUCLEOTIDE SEQUENCE</scope>
</reference>
<name>A0ABQ5F5X9_9ASTR</name>
<evidence type="ECO:0000256" key="3">
    <source>
        <dbReference type="SAM" id="SignalP"/>
    </source>
</evidence>
<dbReference type="Pfam" id="PF00115">
    <property type="entry name" value="COX1"/>
    <property type="match status" value="1"/>
</dbReference>
<keyword evidence="2" id="KW-0479">Metal-binding</keyword>